<organism evidence="1 2">
    <name type="scientific">Boothiomyces macroporosus</name>
    <dbReference type="NCBI Taxonomy" id="261099"/>
    <lineage>
        <taxon>Eukaryota</taxon>
        <taxon>Fungi</taxon>
        <taxon>Fungi incertae sedis</taxon>
        <taxon>Chytridiomycota</taxon>
        <taxon>Chytridiomycota incertae sedis</taxon>
        <taxon>Chytridiomycetes</taxon>
        <taxon>Rhizophydiales</taxon>
        <taxon>Terramycetaceae</taxon>
        <taxon>Boothiomyces</taxon>
    </lineage>
</organism>
<protein>
    <submittedName>
        <fullName evidence="1">Uncharacterized protein</fullName>
    </submittedName>
</protein>
<reference evidence="1" key="1">
    <citation type="submission" date="2020-05" db="EMBL/GenBank/DDBJ databases">
        <title>Phylogenomic resolution of chytrid fungi.</title>
        <authorList>
            <person name="Stajich J.E."/>
            <person name="Amses K."/>
            <person name="Simmons R."/>
            <person name="Seto K."/>
            <person name="Myers J."/>
            <person name="Bonds A."/>
            <person name="Quandt C.A."/>
            <person name="Barry K."/>
            <person name="Liu P."/>
            <person name="Grigoriev I."/>
            <person name="Longcore J.E."/>
            <person name="James T.Y."/>
        </authorList>
    </citation>
    <scope>NUCLEOTIDE SEQUENCE</scope>
    <source>
        <strain evidence="1">PLAUS21</strain>
    </source>
</reference>
<evidence type="ECO:0000313" key="2">
    <source>
        <dbReference type="Proteomes" id="UP001210925"/>
    </source>
</evidence>
<proteinExistence type="predicted"/>
<keyword evidence="2" id="KW-1185">Reference proteome</keyword>
<dbReference type="EMBL" id="JADGKB010000045">
    <property type="protein sequence ID" value="KAJ3256859.1"/>
    <property type="molecule type" value="Genomic_DNA"/>
</dbReference>
<name>A0AAD5Y3L0_9FUNG</name>
<dbReference type="AlphaFoldDB" id="A0AAD5Y3L0"/>
<gene>
    <name evidence="1" type="ORF">HK103_005103</name>
</gene>
<dbReference type="Proteomes" id="UP001210925">
    <property type="component" value="Unassembled WGS sequence"/>
</dbReference>
<comment type="caution">
    <text evidence="1">The sequence shown here is derived from an EMBL/GenBank/DDBJ whole genome shotgun (WGS) entry which is preliminary data.</text>
</comment>
<evidence type="ECO:0000313" key="1">
    <source>
        <dbReference type="EMBL" id="KAJ3256859.1"/>
    </source>
</evidence>
<sequence length="128" mass="14308">MAISQHLLPIKNHAMEYISSLNQLTTFSLQPIEPIIIDQILLLSKAVPYTQKEAKKFLNTFNSKTVFKKALANDVVIDAIDTMILNARSSAFAIDLSSSRIALFVTPDLSISTAINRAKLLREENYLN</sequence>
<accession>A0AAD5Y3L0</accession>